<protein>
    <submittedName>
        <fullName evidence="1">Uncharacterized protein</fullName>
    </submittedName>
</protein>
<accession>A0A4Y5ZBI5</accession>
<sequence length="84" mass="9230">MTSMTITDTAVLSDLDQLAQSTGRDAADLVTEILRKHFNPKPRRLVPDPNDPPGSAAELLAAIRADFEEVGWMELELPTRRSLG</sequence>
<dbReference type="AlphaFoldDB" id="A0A4Y5ZBI5"/>
<proteinExistence type="predicted"/>
<dbReference type="Proteomes" id="UP000316093">
    <property type="component" value="Chromosome"/>
</dbReference>
<gene>
    <name evidence="1" type="ORF">FIV34_20850</name>
</gene>
<evidence type="ECO:0000313" key="1">
    <source>
        <dbReference type="EMBL" id="QDE41473.1"/>
    </source>
</evidence>
<evidence type="ECO:0000313" key="2">
    <source>
        <dbReference type="Proteomes" id="UP000316093"/>
    </source>
</evidence>
<organism evidence="1 2">
    <name type="scientific">Luteibacter pinisoli</name>
    <dbReference type="NCBI Taxonomy" id="2589080"/>
    <lineage>
        <taxon>Bacteria</taxon>
        <taxon>Pseudomonadati</taxon>
        <taxon>Pseudomonadota</taxon>
        <taxon>Gammaproteobacteria</taxon>
        <taxon>Lysobacterales</taxon>
        <taxon>Rhodanobacteraceae</taxon>
        <taxon>Luteibacter</taxon>
    </lineage>
</organism>
<dbReference type="EMBL" id="CP041046">
    <property type="protein sequence ID" value="QDE41473.1"/>
    <property type="molecule type" value="Genomic_DNA"/>
</dbReference>
<keyword evidence="2" id="KW-1185">Reference proteome</keyword>
<dbReference type="KEGG" id="lpy:FIV34_20850"/>
<dbReference type="RefSeq" id="WP_139985527.1">
    <property type="nucleotide sequence ID" value="NZ_CP041046.1"/>
</dbReference>
<name>A0A4Y5ZBI5_9GAMM</name>
<reference evidence="1 2" key="1">
    <citation type="submission" date="2019-06" db="EMBL/GenBank/DDBJ databases">
        <title>A complete genome sequence for Luteibacter pinisoli MAH-14.</title>
        <authorList>
            <person name="Baltrus D.A."/>
        </authorList>
    </citation>
    <scope>NUCLEOTIDE SEQUENCE [LARGE SCALE GENOMIC DNA]</scope>
    <source>
        <strain evidence="1 2">MAH-14</strain>
    </source>
</reference>